<dbReference type="PANTHER" id="PTHR13604">
    <property type="entry name" value="DC12-RELATED"/>
    <property type="match status" value="1"/>
</dbReference>
<evidence type="ECO:0000313" key="9">
    <source>
        <dbReference type="EMBL" id="RZO27856.1"/>
    </source>
</evidence>
<comment type="similarity">
    <text evidence="1 8">Belongs to the SOS response-associated peptidase family.</text>
</comment>
<organism evidence="9 10">
    <name type="scientific">SAR86 cluster bacterium</name>
    <dbReference type="NCBI Taxonomy" id="2030880"/>
    <lineage>
        <taxon>Bacteria</taxon>
        <taxon>Pseudomonadati</taxon>
        <taxon>Pseudomonadota</taxon>
        <taxon>Gammaproteobacteria</taxon>
        <taxon>SAR86 cluster</taxon>
    </lineage>
</organism>
<dbReference type="Proteomes" id="UP000318710">
    <property type="component" value="Unassembled WGS sequence"/>
</dbReference>
<gene>
    <name evidence="9" type="ORF">EVA93_02330</name>
</gene>
<keyword evidence="6" id="KW-0238">DNA-binding</keyword>
<dbReference type="GO" id="GO:0006508">
    <property type="term" value="P:proteolysis"/>
    <property type="evidence" value="ECO:0007669"/>
    <property type="project" value="UniProtKB-KW"/>
</dbReference>
<evidence type="ECO:0000256" key="7">
    <source>
        <dbReference type="ARBA" id="ARBA00023239"/>
    </source>
</evidence>
<sequence>MCGRFTLRKSIDVKELTGISIKENYNVAPSQDILTITDKPKFMKWSYSPSWAKEPMNLINARSETVRQKPSFKESKPCLIVADGWYEWKRDGEVKQPYYFHMNNDVFYFAGIHNDSGCAILTMEANEKLAPIHNRQPIMLKHNEARDYLNGKDRFTSSLSRRVEFYPVDRMMNSPNVNNEKNIEECKI</sequence>
<dbReference type="AlphaFoldDB" id="A0A520N335"/>
<evidence type="ECO:0000256" key="6">
    <source>
        <dbReference type="ARBA" id="ARBA00023125"/>
    </source>
</evidence>
<keyword evidence="7" id="KW-0456">Lyase</keyword>
<dbReference type="InterPro" id="IPR036590">
    <property type="entry name" value="SRAP-like"/>
</dbReference>
<evidence type="ECO:0000313" key="10">
    <source>
        <dbReference type="Proteomes" id="UP000318710"/>
    </source>
</evidence>
<dbReference type="EC" id="3.4.-.-" evidence="8"/>
<proteinExistence type="inferred from homology"/>
<protein>
    <recommendedName>
        <fullName evidence="8">Abasic site processing protein</fullName>
        <ecNumber evidence="8">3.4.-.-</ecNumber>
    </recommendedName>
</protein>
<name>A0A520N335_9GAMM</name>
<dbReference type="GO" id="GO:0008233">
    <property type="term" value="F:peptidase activity"/>
    <property type="evidence" value="ECO:0007669"/>
    <property type="project" value="UniProtKB-KW"/>
</dbReference>
<keyword evidence="2 8" id="KW-0645">Protease</keyword>
<accession>A0A520N335</accession>
<dbReference type="GO" id="GO:0106300">
    <property type="term" value="P:protein-DNA covalent cross-linking repair"/>
    <property type="evidence" value="ECO:0007669"/>
    <property type="project" value="InterPro"/>
</dbReference>
<keyword evidence="3" id="KW-0227">DNA damage</keyword>
<evidence type="ECO:0000256" key="8">
    <source>
        <dbReference type="RuleBase" id="RU364100"/>
    </source>
</evidence>
<dbReference type="InterPro" id="IPR003738">
    <property type="entry name" value="SRAP"/>
</dbReference>
<evidence type="ECO:0000256" key="4">
    <source>
        <dbReference type="ARBA" id="ARBA00022801"/>
    </source>
</evidence>
<keyword evidence="4 8" id="KW-0378">Hydrolase</keyword>
<comment type="caution">
    <text evidence="9">The sequence shown here is derived from an EMBL/GenBank/DDBJ whole genome shotgun (WGS) entry which is preliminary data.</text>
</comment>
<dbReference type="EMBL" id="SHBF01000009">
    <property type="protein sequence ID" value="RZO27856.1"/>
    <property type="molecule type" value="Genomic_DNA"/>
</dbReference>
<dbReference type="PANTHER" id="PTHR13604:SF0">
    <property type="entry name" value="ABASIC SITE PROCESSING PROTEIN HMCES"/>
    <property type="match status" value="1"/>
</dbReference>
<evidence type="ECO:0000256" key="1">
    <source>
        <dbReference type="ARBA" id="ARBA00008136"/>
    </source>
</evidence>
<dbReference type="GO" id="GO:0003697">
    <property type="term" value="F:single-stranded DNA binding"/>
    <property type="evidence" value="ECO:0007669"/>
    <property type="project" value="InterPro"/>
</dbReference>
<keyword evidence="5" id="KW-0190">Covalent protein-DNA linkage</keyword>
<dbReference type="GO" id="GO:0016829">
    <property type="term" value="F:lyase activity"/>
    <property type="evidence" value="ECO:0007669"/>
    <property type="project" value="UniProtKB-KW"/>
</dbReference>
<evidence type="ECO:0000256" key="3">
    <source>
        <dbReference type="ARBA" id="ARBA00022763"/>
    </source>
</evidence>
<evidence type="ECO:0000256" key="2">
    <source>
        <dbReference type="ARBA" id="ARBA00022670"/>
    </source>
</evidence>
<dbReference type="SUPFAM" id="SSF143081">
    <property type="entry name" value="BB1717-like"/>
    <property type="match status" value="1"/>
</dbReference>
<evidence type="ECO:0000256" key="5">
    <source>
        <dbReference type="ARBA" id="ARBA00023124"/>
    </source>
</evidence>
<reference evidence="9 10" key="1">
    <citation type="submission" date="2019-02" db="EMBL/GenBank/DDBJ databases">
        <title>Prokaryotic population dynamics and viral predation in marine succession experiment using metagenomics: the confinement effect.</title>
        <authorList>
            <person name="Haro-Moreno J.M."/>
            <person name="Rodriguez-Valera F."/>
            <person name="Lopez-Perez M."/>
        </authorList>
    </citation>
    <scope>NUCLEOTIDE SEQUENCE [LARGE SCALE GENOMIC DNA]</scope>
    <source>
        <strain evidence="9">MED-G160</strain>
    </source>
</reference>
<dbReference type="Pfam" id="PF02586">
    <property type="entry name" value="SRAP"/>
    <property type="match status" value="1"/>
</dbReference>
<dbReference type="Gene3D" id="3.90.1680.10">
    <property type="entry name" value="SOS response associated peptidase-like"/>
    <property type="match status" value="1"/>
</dbReference>